<comment type="caution">
    <text evidence="7">The sequence shown here is derived from an EMBL/GenBank/DDBJ whole genome shotgun (WGS) entry which is preliminary data.</text>
</comment>
<dbReference type="GO" id="GO:0008168">
    <property type="term" value="F:methyltransferase activity"/>
    <property type="evidence" value="ECO:0007669"/>
    <property type="project" value="UniProtKB-KW"/>
</dbReference>
<dbReference type="AlphaFoldDB" id="A0A7Y9JYF0"/>
<evidence type="ECO:0000256" key="2">
    <source>
        <dbReference type="ARBA" id="ARBA00022692"/>
    </source>
</evidence>
<evidence type="ECO:0000313" key="8">
    <source>
        <dbReference type="Proteomes" id="UP000577956"/>
    </source>
</evidence>
<keyword evidence="9" id="KW-1185">Reference proteome</keyword>
<dbReference type="PANTHER" id="PTHR43847">
    <property type="entry name" value="BLL3993 PROTEIN"/>
    <property type="match status" value="1"/>
</dbReference>
<dbReference type="Gene3D" id="1.20.120.1630">
    <property type="match status" value="1"/>
</dbReference>
<dbReference type="InterPro" id="IPR007318">
    <property type="entry name" value="Phopholipid_MeTrfase"/>
</dbReference>
<accession>A0A7Y9JYF0</accession>
<evidence type="ECO:0000313" key="9">
    <source>
        <dbReference type="Proteomes" id="UP000618382"/>
    </source>
</evidence>
<gene>
    <name evidence="7" type="ORF">BKA21_001263</name>
    <name evidence="6" type="ORF">Col01nite_04370</name>
</gene>
<dbReference type="InterPro" id="IPR052527">
    <property type="entry name" value="Metal_cation-efflux_comp"/>
</dbReference>
<reference evidence="7 8" key="1">
    <citation type="submission" date="2020-07" db="EMBL/GenBank/DDBJ databases">
        <title>Sequencing the genomes of 1000 actinobacteria strains.</title>
        <authorList>
            <person name="Klenk H.-P."/>
        </authorList>
    </citation>
    <scope>NUCLEOTIDE SEQUENCE [LARGE SCALE GENOMIC DNA]</scope>
    <source>
        <strain evidence="7 8">DSM 24482</strain>
    </source>
</reference>
<evidence type="ECO:0000256" key="3">
    <source>
        <dbReference type="ARBA" id="ARBA00022989"/>
    </source>
</evidence>
<evidence type="ECO:0000313" key="6">
    <source>
        <dbReference type="EMBL" id="GIG31278.1"/>
    </source>
</evidence>
<dbReference type="Pfam" id="PF04191">
    <property type="entry name" value="PEMT"/>
    <property type="match status" value="1"/>
</dbReference>
<feature type="transmembrane region" description="Helical" evidence="5">
    <location>
        <begin position="12"/>
        <end position="31"/>
    </location>
</feature>
<evidence type="ECO:0000313" key="7">
    <source>
        <dbReference type="EMBL" id="NYD85714.1"/>
    </source>
</evidence>
<keyword evidence="7" id="KW-0808">Transferase</keyword>
<organism evidence="7 8">
    <name type="scientific">Cellulomonas oligotrophica</name>
    <dbReference type="NCBI Taxonomy" id="931536"/>
    <lineage>
        <taxon>Bacteria</taxon>
        <taxon>Bacillati</taxon>
        <taxon>Actinomycetota</taxon>
        <taxon>Actinomycetes</taxon>
        <taxon>Micrococcales</taxon>
        <taxon>Cellulomonadaceae</taxon>
        <taxon>Cellulomonas</taxon>
    </lineage>
</organism>
<feature type="transmembrane region" description="Helical" evidence="5">
    <location>
        <begin position="96"/>
        <end position="123"/>
    </location>
</feature>
<protein>
    <submittedName>
        <fullName evidence="7">Protein-S-isoprenylcysteine O-methyltransferase Ste14</fullName>
    </submittedName>
</protein>
<sequence>MPARARPALPTAWLLVAGQMLLLAALVLLPAGDAWPVPGWLRVLGVVSVAAGLVVVLVAATALGRGLTAVPLPNRHAVLRTGGLYRWVRHPVYSGLLLAATGVVAVSGSAVRAGVLVALVALLHVKARFEERHLTDRFEGYAAYAARTPRFVPSLRGAGRRPGRLTEG</sequence>
<keyword evidence="2 5" id="KW-0812">Transmembrane</keyword>
<dbReference type="EMBL" id="BONN01000001">
    <property type="protein sequence ID" value="GIG31278.1"/>
    <property type="molecule type" value="Genomic_DNA"/>
</dbReference>
<feature type="transmembrane region" description="Helical" evidence="5">
    <location>
        <begin position="43"/>
        <end position="63"/>
    </location>
</feature>
<keyword evidence="3 5" id="KW-1133">Transmembrane helix</keyword>
<evidence type="ECO:0000256" key="1">
    <source>
        <dbReference type="ARBA" id="ARBA00004127"/>
    </source>
</evidence>
<dbReference type="Proteomes" id="UP000618382">
    <property type="component" value="Unassembled WGS sequence"/>
</dbReference>
<comment type="subcellular location">
    <subcellularLocation>
        <location evidence="1">Endomembrane system</location>
        <topology evidence="1">Multi-pass membrane protein</topology>
    </subcellularLocation>
</comment>
<keyword evidence="4 5" id="KW-0472">Membrane</keyword>
<evidence type="ECO:0000256" key="5">
    <source>
        <dbReference type="SAM" id="Phobius"/>
    </source>
</evidence>
<dbReference type="EMBL" id="JACCBK010000001">
    <property type="protein sequence ID" value="NYD85714.1"/>
    <property type="molecule type" value="Genomic_DNA"/>
</dbReference>
<keyword evidence="7" id="KW-0489">Methyltransferase</keyword>
<reference evidence="6 9" key="2">
    <citation type="submission" date="2021-01" db="EMBL/GenBank/DDBJ databases">
        <title>Whole genome shotgun sequence of Cellulomonas oligotrophica NBRC 109435.</title>
        <authorList>
            <person name="Komaki H."/>
            <person name="Tamura T."/>
        </authorList>
    </citation>
    <scope>NUCLEOTIDE SEQUENCE [LARGE SCALE GENOMIC DNA]</scope>
    <source>
        <strain evidence="6 9">NBRC 109435</strain>
    </source>
</reference>
<dbReference type="GO" id="GO:0012505">
    <property type="term" value="C:endomembrane system"/>
    <property type="evidence" value="ECO:0007669"/>
    <property type="project" value="UniProtKB-SubCell"/>
</dbReference>
<evidence type="ECO:0000256" key="4">
    <source>
        <dbReference type="ARBA" id="ARBA00023136"/>
    </source>
</evidence>
<dbReference type="RefSeq" id="WP_140457477.1">
    <property type="nucleotide sequence ID" value="NZ_BAABFI010000027.1"/>
</dbReference>
<dbReference type="Proteomes" id="UP000577956">
    <property type="component" value="Unassembled WGS sequence"/>
</dbReference>
<dbReference type="PANTHER" id="PTHR43847:SF1">
    <property type="entry name" value="BLL3993 PROTEIN"/>
    <property type="match status" value="1"/>
</dbReference>
<dbReference type="GO" id="GO:0032259">
    <property type="term" value="P:methylation"/>
    <property type="evidence" value="ECO:0007669"/>
    <property type="project" value="UniProtKB-KW"/>
</dbReference>
<proteinExistence type="predicted"/>
<name>A0A7Y9JYF0_9CELL</name>